<gene>
    <name evidence="2" type="ORF">MGAL_10B053152</name>
</gene>
<keyword evidence="3" id="KW-1185">Reference proteome</keyword>
<evidence type="ECO:0000313" key="3">
    <source>
        <dbReference type="Proteomes" id="UP000596742"/>
    </source>
</evidence>
<name>A0A8B6BZ24_MYTGA</name>
<keyword evidence="1" id="KW-0175">Coiled coil</keyword>
<dbReference type="SUPFAM" id="SSF101898">
    <property type="entry name" value="NHL repeat"/>
    <property type="match status" value="1"/>
</dbReference>
<comment type="caution">
    <text evidence="2">The sequence shown here is derived from an EMBL/GenBank/DDBJ whole genome shotgun (WGS) entry which is preliminary data.</text>
</comment>
<accession>A0A8B6BZ24</accession>
<feature type="coiled-coil region" evidence="1">
    <location>
        <begin position="41"/>
        <end position="140"/>
    </location>
</feature>
<dbReference type="InterPro" id="IPR015943">
    <property type="entry name" value="WD40/YVTN_repeat-like_dom_sf"/>
</dbReference>
<protein>
    <recommendedName>
        <fullName evidence="4">B box-type domain-containing protein</fullName>
    </recommendedName>
</protein>
<dbReference type="AlphaFoldDB" id="A0A8B6BZ24"/>
<sequence length="412" mass="46879">MFCPGHDKLCCIICISENHKVCTGMFFIDDVIKSSRSSIMFESLEKSLKDIKENIERVVKDRKANLVEIKQQHLKSMNNIKDTRQKINSRLDELEQHMIDNLNSTETQLKLKIKTLLNKLSEKKNEIEILKINLMSVKQHGSNLQAFIGSKMLEKDVTEELKYVQNISEDDGFSQFGLKCQMDDKITDILSKIIAFGSVSIKSSQSSIVFTVDQEKQAQMFTVNPTRSRPVDDITASFVGEFKVPAGNTKQFVTGSSVFPDGRMIFAECFNDNRLVIVCNDRRLVTEIPFSPRSPFDVTCIDNNTVAVTTYRDNTIMVVDTQNKQISKTIMSDECRGITFNQGHIIYCSKGKGIVAIQLSNYTVCTIVEDCKMTNDCSYIKTFEKNIYYTGNANTVKCYSIKGVKLWEYKDE</sequence>
<proteinExistence type="predicted"/>
<dbReference type="Gene3D" id="2.130.10.10">
    <property type="entry name" value="YVTN repeat-like/Quinoprotein amine dehydrogenase"/>
    <property type="match status" value="1"/>
</dbReference>
<evidence type="ECO:0008006" key="4">
    <source>
        <dbReference type="Google" id="ProtNLM"/>
    </source>
</evidence>
<evidence type="ECO:0000256" key="1">
    <source>
        <dbReference type="SAM" id="Coils"/>
    </source>
</evidence>
<reference evidence="2" key="1">
    <citation type="submission" date="2018-11" db="EMBL/GenBank/DDBJ databases">
        <authorList>
            <person name="Alioto T."/>
            <person name="Alioto T."/>
        </authorList>
    </citation>
    <scope>NUCLEOTIDE SEQUENCE</scope>
</reference>
<dbReference type="OrthoDB" id="6101512at2759"/>
<evidence type="ECO:0000313" key="2">
    <source>
        <dbReference type="EMBL" id="VDH97437.1"/>
    </source>
</evidence>
<dbReference type="Proteomes" id="UP000596742">
    <property type="component" value="Unassembled WGS sequence"/>
</dbReference>
<dbReference type="EMBL" id="UYJE01000894">
    <property type="protein sequence ID" value="VDH97437.1"/>
    <property type="molecule type" value="Genomic_DNA"/>
</dbReference>
<organism evidence="2 3">
    <name type="scientific">Mytilus galloprovincialis</name>
    <name type="common">Mediterranean mussel</name>
    <dbReference type="NCBI Taxonomy" id="29158"/>
    <lineage>
        <taxon>Eukaryota</taxon>
        <taxon>Metazoa</taxon>
        <taxon>Spiralia</taxon>
        <taxon>Lophotrochozoa</taxon>
        <taxon>Mollusca</taxon>
        <taxon>Bivalvia</taxon>
        <taxon>Autobranchia</taxon>
        <taxon>Pteriomorphia</taxon>
        <taxon>Mytilida</taxon>
        <taxon>Mytiloidea</taxon>
        <taxon>Mytilidae</taxon>
        <taxon>Mytilinae</taxon>
        <taxon>Mytilus</taxon>
    </lineage>
</organism>